<reference evidence="1" key="1">
    <citation type="submission" date="2021-02" db="EMBL/GenBank/DDBJ databases">
        <authorList>
            <person name="Dougan E. K."/>
            <person name="Rhodes N."/>
            <person name="Thang M."/>
            <person name="Chan C."/>
        </authorList>
    </citation>
    <scope>NUCLEOTIDE SEQUENCE</scope>
</reference>
<dbReference type="InterPro" id="IPR038763">
    <property type="entry name" value="DHH_sf"/>
</dbReference>
<dbReference type="AlphaFoldDB" id="A0A812V9P0"/>
<accession>A0A812V9P0</accession>
<evidence type="ECO:0000313" key="1">
    <source>
        <dbReference type="EMBL" id="CAE7610130.1"/>
    </source>
</evidence>
<sequence length="166" mass="17597">MRGRESRVRAEGFAAPCSAVGSRSATTPLEEVVVASNSFTELDRYKGAVFFGHMNPDADSIGSAFGASEFFGGGAIPACPMQREKCPNAESKFLMDHFHVGLDEVPVLSDVPDLGSKHIVLVDFNAPAKGPNPNFPKDALPPLVKDGRWLSPPVVGSIDQVARSSA</sequence>
<dbReference type="EMBL" id="CAJNDS010002823">
    <property type="protein sequence ID" value="CAE7610130.1"/>
    <property type="molecule type" value="Genomic_DNA"/>
</dbReference>
<dbReference type="SUPFAM" id="SSF64182">
    <property type="entry name" value="DHH phosphoesterases"/>
    <property type="match status" value="1"/>
</dbReference>
<gene>
    <name evidence="1" type="primary">ppaC</name>
    <name evidence="1" type="ORF">SNAT2548_LOCUS34686</name>
</gene>
<organism evidence="1 2">
    <name type="scientific">Symbiodinium natans</name>
    <dbReference type="NCBI Taxonomy" id="878477"/>
    <lineage>
        <taxon>Eukaryota</taxon>
        <taxon>Sar</taxon>
        <taxon>Alveolata</taxon>
        <taxon>Dinophyceae</taxon>
        <taxon>Suessiales</taxon>
        <taxon>Symbiodiniaceae</taxon>
        <taxon>Symbiodinium</taxon>
    </lineage>
</organism>
<dbReference type="Gene3D" id="3.90.1640.10">
    <property type="entry name" value="inorganic pyrophosphatase (n-terminal core)"/>
    <property type="match status" value="1"/>
</dbReference>
<protein>
    <submittedName>
        <fullName evidence="1">PpaC protein</fullName>
    </submittedName>
</protein>
<comment type="caution">
    <text evidence="1">The sequence shown here is derived from an EMBL/GenBank/DDBJ whole genome shotgun (WGS) entry which is preliminary data.</text>
</comment>
<name>A0A812V9P0_9DINO</name>
<evidence type="ECO:0000313" key="2">
    <source>
        <dbReference type="Proteomes" id="UP000604046"/>
    </source>
</evidence>
<keyword evidence="2" id="KW-1185">Reference proteome</keyword>
<dbReference type="Proteomes" id="UP000604046">
    <property type="component" value="Unassembled WGS sequence"/>
</dbReference>
<proteinExistence type="predicted"/>